<dbReference type="EMBL" id="GGEC01004084">
    <property type="protein sequence ID" value="MBW84567.1"/>
    <property type="molecule type" value="Transcribed_RNA"/>
</dbReference>
<reference evidence="1" key="1">
    <citation type="submission" date="2018-02" db="EMBL/GenBank/DDBJ databases">
        <title>Rhizophora mucronata_Transcriptome.</title>
        <authorList>
            <person name="Meera S.P."/>
            <person name="Sreeshan A."/>
            <person name="Augustine A."/>
        </authorList>
    </citation>
    <scope>NUCLEOTIDE SEQUENCE</scope>
    <source>
        <tissue evidence="1">Leaf</tissue>
    </source>
</reference>
<evidence type="ECO:0000313" key="1">
    <source>
        <dbReference type="EMBL" id="MBW84567.1"/>
    </source>
</evidence>
<accession>A0A2P2ITP6</accession>
<organism evidence="1">
    <name type="scientific">Rhizophora mucronata</name>
    <name type="common">Asiatic mangrove</name>
    <dbReference type="NCBI Taxonomy" id="61149"/>
    <lineage>
        <taxon>Eukaryota</taxon>
        <taxon>Viridiplantae</taxon>
        <taxon>Streptophyta</taxon>
        <taxon>Embryophyta</taxon>
        <taxon>Tracheophyta</taxon>
        <taxon>Spermatophyta</taxon>
        <taxon>Magnoliopsida</taxon>
        <taxon>eudicotyledons</taxon>
        <taxon>Gunneridae</taxon>
        <taxon>Pentapetalae</taxon>
        <taxon>rosids</taxon>
        <taxon>fabids</taxon>
        <taxon>Malpighiales</taxon>
        <taxon>Rhizophoraceae</taxon>
        <taxon>Rhizophora</taxon>
    </lineage>
</organism>
<name>A0A2P2ITP6_RHIMU</name>
<dbReference type="AlphaFoldDB" id="A0A2P2ITP6"/>
<protein>
    <submittedName>
        <fullName evidence="1">Uncharacterized protein</fullName>
    </submittedName>
</protein>
<proteinExistence type="predicted"/>
<sequence>MKIHIQTASKNRTKHNIRGFWISITDEGWTLDQLRVLRDCLFIVT</sequence>